<evidence type="ECO:0000313" key="2">
    <source>
        <dbReference type="Proteomes" id="UP000242219"/>
    </source>
</evidence>
<dbReference type="AlphaFoldDB" id="A0A1V6LXG4"/>
<dbReference type="RefSeq" id="WP_070067965.1">
    <property type="nucleotide sequence ID" value="NZ_MJUW02000114.1"/>
</dbReference>
<gene>
    <name evidence="1" type="ORF">BIY37_11470</name>
</gene>
<evidence type="ECO:0000313" key="1">
    <source>
        <dbReference type="EMBL" id="OQD44841.1"/>
    </source>
</evidence>
<sequence>MPDQGEYAADMMFRGRQRLIDIYPEMTEHALISFNASYVMTFLEKKLTGNFQDEIFMNTKRDRKEYALNTM</sequence>
<keyword evidence="2" id="KW-1185">Reference proteome</keyword>
<dbReference type="EMBL" id="MJUW02000114">
    <property type="protein sequence ID" value="OQD44841.1"/>
    <property type="molecule type" value="Genomic_DNA"/>
</dbReference>
<dbReference type="Proteomes" id="UP000242219">
    <property type="component" value="Unassembled WGS sequence"/>
</dbReference>
<accession>A0A1V6LXG4</accession>
<comment type="caution">
    <text evidence="1">The sequence shown here is derived from an EMBL/GenBank/DDBJ whole genome shotgun (WGS) entry which is preliminary data.</text>
</comment>
<name>A0A1V6LXG4_9BACT</name>
<proteinExistence type="predicted"/>
<protein>
    <submittedName>
        <fullName evidence="1">Uncharacterized protein</fullName>
    </submittedName>
</protein>
<organism evidence="1 2">
    <name type="scientific">Candidatus Brocadia sapporoensis</name>
    <dbReference type="NCBI Taxonomy" id="392547"/>
    <lineage>
        <taxon>Bacteria</taxon>
        <taxon>Pseudomonadati</taxon>
        <taxon>Planctomycetota</taxon>
        <taxon>Candidatus Brocadiia</taxon>
        <taxon>Candidatus Brocadiales</taxon>
        <taxon>Candidatus Brocadiaceae</taxon>
        <taxon>Candidatus Brocadia</taxon>
    </lineage>
</organism>
<reference evidence="1 2" key="1">
    <citation type="journal article" date="2016" name="Genome Announc.">
        <title>Draft Genome Sequence of the Anaerobic Ammonium-Oxidizing Bacterium 'Candidatus Brocadia sp. 40'.</title>
        <authorList>
            <person name="Ali M."/>
            <person name="Haroon M.F."/>
            <person name="Narita Y."/>
            <person name="Zhang L."/>
            <person name="Rangel Shaw D."/>
            <person name="Okabe S."/>
            <person name="Saikaly P.E."/>
        </authorList>
    </citation>
    <scope>NUCLEOTIDE SEQUENCE [LARGE SCALE GENOMIC DNA]</scope>
    <source>
        <strain evidence="1 2">40</strain>
    </source>
</reference>